<evidence type="ECO:0000313" key="3">
    <source>
        <dbReference type="Proteomes" id="UP001152622"/>
    </source>
</evidence>
<feature type="region of interest" description="Disordered" evidence="1">
    <location>
        <begin position="1"/>
        <end position="26"/>
    </location>
</feature>
<comment type="caution">
    <text evidence="2">The sequence shown here is derived from an EMBL/GenBank/DDBJ whole genome shotgun (WGS) entry which is preliminary data.</text>
</comment>
<dbReference type="AlphaFoldDB" id="A0A9Q1EVC4"/>
<evidence type="ECO:0000256" key="1">
    <source>
        <dbReference type="SAM" id="MobiDB-lite"/>
    </source>
</evidence>
<dbReference type="Proteomes" id="UP001152622">
    <property type="component" value="Chromosome 12"/>
</dbReference>
<name>A0A9Q1EVC4_SYNKA</name>
<accession>A0A9Q1EVC4</accession>
<organism evidence="2 3">
    <name type="scientific">Synaphobranchus kaupii</name>
    <name type="common">Kaup's arrowtooth eel</name>
    <dbReference type="NCBI Taxonomy" id="118154"/>
    <lineage>
        <taxon>Eukaryota</taxon>
        <taxon>Metazoa</taxon>
        <taxon>Chordata</taxon>
        <taxon>Craniata</taxon>
        <taxon>Vertebrata</taxon>
        <taxon>Euteleostomi</taxon>
        <taxon>Actinopterygii</taxon>
        <taxon>Neopterygii</taxon>
        <taxon>Teleostei</taxon>
        <taxon>Anguilliformes</taxon>
        <taxon>Synaphobranchidae</taxon>
        <taxon>Synaphobranchus</taxon>
    </lineage>
</organism>
<keyword evidence="3" id="KW-1185">Reference proteome</keyword>
<evidence type="ECO:0000313" key="2">
    <source>
        <dbReference type="EMBL" id="KAJ8345729.1"/>
    </source>
</evidence>
<sequence length="81" mass="8824">MLPNRLPAGTNLPLSPGDTGALQEKHQEQLENSIPGFTKENSADSNCDSSFRKTGRTLQISSSDVCHHDRLAEKKNFGPDS</sequence>
<gene>
    <name evidence="2" type="ORF">SKAU_G00299220</name>
</gene>
<proteinExistence type="predicted"/>
<protein>
    <submittedName>
        <fullName evidence="2">Uncharacterized protein</fullName>
    </submittedName>
</protein>
<dbReference type="EMBL" id="JAINUF010000012">
    <property type="protein sequence ID" value="KAJ8345729.1"/>
    <property type="molecule type" value="Genomic_DNA"/>
</dbReference>
<reference evidence="2" key="1">
    <citation type="journal article" date="2023" name="Science">
        <title>Genome structures resolve the early diversification of teleost fishes.</title>
        <authorList>
            <person name="Parey E."/>
            <person name="Louis A."/>
            <person name="Montfort J."/>
            <person name="Bouchez O."/>
            <person name="Roques C."/>
            <person name="Iampietro C."/>
            <person name="Lluch J."/>
            <person name="Castinel A."/>
            <person name="Donnadieu C."/>
            <person name="Desvignes T."/>
            <person name="Floi Bucao C."/>
            <person name="Jouanno E."/>
            <person name="Wen M."/>
            <person name="Mejri S."/>
            <person name="Dirks R."/>
            <person name="Jansen H."/>
            <person name="Henkel C."/>
            <person name="Chen W.J."/>
            <person name="Zahm M."/>
            <person name="Cabau C."/>
            <person name="Klopp C."/>
            <person name="Thompson A.W."/>
            <person name="Robinson-Rechavi M."/>
            <person name="Braasch I."/>
            <person name="Lecointre G."/>
            <person name="Bobe J."/>
            <person name="Postlethwait J.H."/>
            <person name="Berthelot C."/>
            <person name="Roest Crollius H."/>
            <person name="Guiguen Y."/>
        </authorList>
    </citation>
    <scope>NUCLEOTIDE SEQUENCE</scope>
    <source>
        <strain evidence="2">WJC10195</strain>
    </source>
</reference>